<gene>
    <name evidence="1" type="ORF">FJR39_25305</name>
</gene>
<sequence length="326" mass="35009">MNKLKFSTSVLTVAAGLVMGTSINQVVIAEEVVAEPITQPVVTNEVIATSITPEKTETHPQPGTFSYSAGDLLAKRPLDLDIFCKSYPLNSRCTERSTPSKPQPEESKPTEEASQTPVKTSGWAITPEISTLGVGATVTKSITPNVNAKLGINGLGISRDVSLSDVDYKANLNLFNVSTLIDYLPWKNGGFHLTGGLVFQDNNLEGTGKPKNGVTIRINDKDYNSTTVLTSLNSKVSFPNSVAPYIGLGWGNAVKPGKHWGFSTNLGVMFAGSPKVSLTPGFGPDATPALQQEINTNIEAERKKQESDLNWLSVYPVFSLGISYQF</sequence>
<protein>
    <submittedName>
        <fullName evidence="1">Uncharacterized protein</fullName>
    </submittedName>
</protein>
<proteinExistence type="predicted"/>
<dbReference type="Proteomes" id="UP001517388">
    <property type="component" value="Unassembled WGS sequence"/>
</dbReference>
<reference evidence="2" key="1">
    <citation type="journal article" date="2020" name="Toxins">
        <title>Phylogenomic Analysis of Secondary Metabolism in the Toxic Cyanobacterial Genera Anabaena, Dolichospermum and Aphanizomenon.</title>
        <authorList>
            <person name="Oesterholm J."/>
            <person name="Popin R.V."/>
            <person name="Fewer D.P."/>
            <person name="Sivonen K."/>
        </authorList>
    </citation>
    <scope>NUCLEOTIDE SEQUENCE [LARGE SCALE GENOMIC DNA]</scope>
    <source>
        <strain evidence="2">UHCC 0037</strain>
    </source>
</reference>
<comment type="caution">
    <text evidence="1">The sequence shown here is derived from an EMBL/GenBank/DDBJ whole genome shotgun (WGS) entry which is preliminary data.</text>
</comment>
<evidence type="ECO:0000313" key="2">
    <source>
        <dbReference type="Proteomes" id="UP001517388"/>
    </source>
</evidence>
<keyword evidence="2" id="KW-1185">Reference proteome</keyword>
<accession>A0ACC7SCJ5</accession>
<dbReference type="EMBL" id="VILF01000007">
    <property type="protein sequence ID" value="MTJ46235.1"/>
    <property type="molecule type" value="Genomic_DNA"/>
</dbReference>
<organism evidence="1 2">
    <name type="scientific">Dolichospermum flos-aquae UHCC 0037</name>
    <dbReference type="NCBI Taxonomy" id="2590026"/>
    <lineage>
        <taxon>Bacteria</taxon>
        <taxon>Bacillati</taxon>
        <taxon>Cyanobacteriota</taxon>
        <taxon>Cyanophyceae</taxon>
        <taxon>Nostocales</taxon>
        <taxon>Aphanizomenonaceae</taxon>
        <taxon>Dolichospermum</taxon>
    </lineage>
</organism>
<name>A0ACC7SCJ5_DOLFA</name>
<evidence type="ECO:0000313" key="1">
    <source>
        <dbReference type="EMBL" id="MTJ46235.1"/>
    </source>
</evidence>